<comment type="subcellular location">
    <subcellularLocation>
        <location evidence="7">Cell membrane</location>
        <topology evidence="7">Multi-pass membrane protein</topology>
    </subcellularLocation>
</comment>
<comment type="catalytic activity">
    <reaction evidence="7">
        <text>L-cysteinyl-[prolipoprotein] + a 1,2-diacyl-sn-glycero-3-phospho-(1'-sn-glycerol) = an S-1,2-diacyl-sn-glyceryl-L-cysteinyl-[prolipoprotein] + sn-glycerol 1-phosphate + H(+)</text>
        <dbReference type="Rhea" id="RHEA:56712"/>
        <dbReference type="Rhea" id="RHEA-COMP:14679"/>
        <dbReference type="Rhea" id="RHEA-COMP:14680"/>
        <dbReference type="ChEBI" id="CHEBI:15378"/>
        <dbReference type="ChEBI" id="CHEBI:29950"/>
        <dbReference type="ChEBI" id="CHEBI:57685"/>
        <dbReference type="ChEBI" id="CHEBI:64716"/>
        <dbReference type="ChEBI" id="CHEBI:140658"/>
        <dbReference type="EC" id="2.5.1.145"/>
    </reaction>
</comment>
<dbReference type="EMBL" id="JARGYU010000001">
    <property type="protein sequence ID" value="MDZ5761048.1"/>
    <property type="molecule type" value="Genomic_DNA"/>
</dbReference>
<feature type="transmembrane region" description="Helical" evidence="7">
    <location>
        <begin position="177"/>
        <end position="195"/>
    </location>
</feature>
<feature type="transmembrane region" description="Helical" evidence="7">
    <location>
        <begin position="207"/>
        <end position="226"/>
    </location>
</feature>
<keyword evidence="4 7" id="KW-0812">Transmembrane</keyword>
<dbReference type="RefSeq" id="WP_322498479.1">
    <property type="nucleotide sequence ID" value="NZ_JARGYU010000001.1"/>
</dbReference>
<dbReference type="NCBIfam" id="TIGR00544">
    <property type="entry name" value="lgt"/>
    <property type="match status" value="1"/>
</dbReference>
<keyword evidence="9" id="KW-1185">Reference proteome</keyword>
<evidence type="ECO:0000256" key="4">
    <source>
        <dbReference type="ARBA" id="ARBA00022692"/>
    </source>
</evidence>
<dbReference type="GO" id="GO:0008961">
    <property type="term" value="F:phosphatidylglycerol-prolipoprotein diacylglyceryl transferase activity"/>
    <property type="evidence" value="ECO:0007669"/>
    <property type="project" value="UniProtKB-UniRule"/>
</dbReference>
<evidence type="ECO:0000313" key="8">
    <source>
        <dbReference type="EMBL" id="MDZ5761048.1"/>
    </source>
</evidence>
<keyword evidence="5 7" id="KW-1133">Transmembrane helix</keyword>
<feature type="binding site" evidence="7">
    <location>
        <position position="142"/>
    </location>
    <ligand>
        <name>a 1,2-diacyl-sn-glycero-3-phospho-(1'-sn-glycerol)</name>
        <dbReference type="ChEBI" id="CHEBI:64716"/>
    </ligand>
</feature>
<protein>
    <recommendedName>
        <fullName evidence="7">Phosphatidylglycerol--prolipoprotein diacylglyceryl transferase</fullName>
        <ecNumber evidence="7">2.5.1.145</ecNumber>
    </recommendedName>
</protein>
<sequence length="267" mass="31293">MNFFFIIETDKKFFSIYGINFYWYGMSYAIGFLISMFIIRILNEKSSYVEITDKSLDSLFFFLIMGVVLGGRIGYVLFYNPLHYLHNFNEIYKTWEGGMSFHGGLIGTALALKLFCAKQKIQFSKISDLVCVSVPISLFFGRIANFTNGELYGKPTNLPWAVIFKSIDNIPRHPSQLYEAITEGLILFIIMIYLWNKKRKIWKSGTFSGCFLIFYSIMRIICEIFRVPDYQIGYIKKYFTQGQILSIIMILFGFYFIYICNKKQNYI</sequence>
<keyword evidence="6 7" id="KW-0472">Membrane</keyword>
<evidence type="ECO:0000256" key="1">
    <source>
        <dbReference type="ARBA" id="ARBA00007150"/>
    </source>
</evidence>
<keyword evidence="2 7" id="KW-1003">Cell membrane</keyword>
<comment type="pathway">
    <text evidence="7">Protein modification; lipoprotein biosynthesis (diacylglyceryl transfer).</text>
</comment>
<feature type="transmembrane region" description="Helical" evidence="7">
    <location>
        <begin position="129"/>
        <end position="147"/>
    </location>
</feature>
<gene>
    <name evidence="7" type="primary">lgt</name>
    <name evidence="8" type="ORF">Lyticum_00208</name>
</gene>
<dbReference type="EC" id="2.5.1.145" evidence="7"/>
<dbReference type="GO" id="GO:0042158">
    <property type="term" value="P:lipoprotein biosynthetic process"/>
    <property type="evidence" value="ECO:0007669"/>
    <property type="project" value="UniProtKB-UniRule"/>
</dbReference>
<dbReference type="InterPro" id="IPR001640">
    <property type="entry name" value="Lgt"/>
</dbReference>
<dbReference type="Pfam" id="PF01790">
    <property type="entry name" value="LGT"/>
    <property type="match status" value="1"/>
</dbReference>
<dbReference type="HAMAP" id="MF_01147">
    <property type="entry name" value="Lgt"/>
    <property type="match status" value="1"/>
</dbReference>
<proteinExistence type="inferred from homology"/>
<accession>A0AAE4VKJ0</accession>
<name>A0AAE4VKJ0_9RICK</name>
<reference evidence="8" key="1">
    <citation type="submission" date="2023-02" db="EMBL/GenBank/DDBJ databases">
        <title>Host association and intracellularity evolved multiple times independently in the Rickettsiales.</title>
        <authorList>
            <person name="Castelli M."/>
            <person name="Nardi T."/>
            <person name="Gammuto L."/>
            <person name="Bellinzona G."/>
            <person name="Sabaneyeva E."/>
            <person name="Potekhin A."/>
            <person name="Serra V."/>
            <person name="Petroni G."/>
            <person name="Sassera D."/>
        </authorList>
    </citation>
    <scope>NUCLEOTIDE SEQUENCE</scope>
    <source>
        <strain evidence="8">USBL-36I1</strain>
    </source>
</reference>
<evidence type="ECO:0000256" key="6">
    <source>
        <dbReference type="ARBA" id="ARBA00023136"/>
    </source>
</evidence>
<evidence type="ECO:0000256" key="3">
    <source>
        <dbReference type="ARBA" id="ARBA00022679"/>
    </source>
</evidence>
<organism evidence="8 9">
    <name type="scientific">Lyticum sinuosum</name>
    <dbReference type="NCBI Taxonomy" id="1332059"/>
    <lineage>
        <taxon>Bacteria</taxon>
        <taxon>Pseudomonadati</taxon>
        <taxon>Pseudomonadota</taxon>
        <taxon>Alphaproteobacteria</taxon>
        <taxon>Rickettsiales</taxon>
        <taxon>Lyticum</taxon>
    </lineage>
</organism>
<dbReference type="Proteomes" id="UP001289135">
    <property type="component" value="Unassembled WGS sequence"/>
</dbReference>
<comment type="similarity">
    <text evidence="1 7">Belongs to the Lgt family.</text>
</comment>
<evidence type="ECO:0000313" key="9">
    <source>
        <dbReference type="Proteomes" id="UP001289135"/>
    </source>
</evidence>
<evidence type="ECO:0000256" key="5">
    <source>
        <dbReference type="ARBA" id="ARBA00022989"/>
    </source>
</evidence>
<evidence type="ECO:0000256" key="2">
    <source>
        <dbReference type="ARBA" id="ARBA00022475"/>
    </source>
</evidence>
<keyword evidence="3 7" id="KW-0808">Transferase</keyword>
<feature type="transmembrane region" description="Helical" evidence="7">
    <location>
        <begin position="238"/>
        <end position="258"/>
    </location>
</feature>
<dbReference type="PANTHER" id="PTHR30589">
    <property type="entry name" value="PROLIPOPROTEIN DIACYLGLYCERYL TRANSFERASE"/>
    <property type="match status" value="1"/>
</dbReference>
<feature type="transmembrane region" description="Helical" evidence="7">
    <location>
        <begin position="21"/>
        <end position="39"/>
    </location>
</feature>
<dbReference type="AlphaFoldDB" id="A0AAE4VKJ0"/>
<comment type="caution">
    <text evidence="8">The sequence shown here is derived from an EMBL/GenBank/DDBJ whole genome shotgun (WGS) entry which is preliminary data.</text>
</comment>
<evidence type="ECO:0000256" key="7">
    <source>
        <dbReference type="HAMAP-Rule" id="MF_01147"/>
    </source>
</evidence>
<feature type="transmembrane region" description="Helical" evidence="7">
    <location>
        <begin position="99"/>
        <end position="117"/>
    </location>
</feature>
<dbReference type="GO" id="GO:0005886">
    <property type="term" value="C:plasma membrane"/>
    <property type="evidence" value="ECO:0007669"/>
    <property type="project" value="UniProtKB-SubCell"/>
</dbReference>
<feature type="transmembrane region" description="Helical" evidence="7">
    <location>
        <begin position="59"/>
        <end position="79"/>
    </location>
</feature>
<comment type="function">
    <text evidence="7">Catalyzes the transfer of the diacylglyceryl group from phosphatidylglycerol to the sulfhydryl group of the N-terminal cysteine of a prolipoprotein, the first step in the formation of mature lipoproteins.</text>
</comment>
<dbReference type="PANTHER" id="PTHR30589:SF0">
    <property type="entry name" value="PHOSPHATIDYLGLYCEROL--PROLIPOPROTEIN DIACYLGLYCERYL TRANSFERASE"/>
    <property type="match status" value="1"/>
</dbReference>